<proteinExistence type="predicted"/>
<organism evidence="2 3">
    <name type="scientific">Bizionia paragorgiae</name>
    <dbReference type="NCBI Taxonomy" id="283786"/>
    <lineage>
        <taxon>Bacteria</taxon>
        <taxon>Pseudomonadati</taxon>
        <taxon>Bacteroidota</taxon>
        <taxon>Flavobacteriia</taxon>
        <taxon>Flavobacteriales</taxon>
        <taxon>Flavobacteriaceae</taxon>
        <taxon>Bizionia</taxon>
    </lineage>
</organism>
<gene>
    <name evidence="2" type="ORF">SAMN04487990_11836</name>
</gene>
<dbReference type="STRING" id="283786.SAMN04487990_11836"/>
<keyword evidence="1" id="KW-0472">Membrane</keyword>
<feature type="transmembrane region" description="Helical" evidence="1">
    <location>
        <begin position="20"/>
        <end position="36"/>
    </location>
</feature>
<evidence type="ECO:0000313" key="3">
    <source>
        <dbReference type="Proteomes" id="UP000198846"/>
    </source>
</evidence>
<evidence type="ECO:0000313" key="2">
    <source>
        <dbReference type="EMBL" id="SEA56066.1"/>
    </source>
</evidence>
<dbReference type="AlphaFoldDB" id="A0A1H4C6U2"/>
<keyword evidence="3" id="KW-1185">Reference proteome</keyword>
<protein>
    <submittedName>
        <fullName evidence="2">Uncharacterized protein</fullName>
    </submittedName>
</protein>
<keyword evidence="1" id="KW-0812">Transmembrane</keyword>
<sequence length="40" mass="4527">MKKILQIIAAYWGAKKLNKFGCVGFVVIFIILYLILGKVL</sequence>
<evidence type="ECO:0000256" key="1">
    <source>
        <dbReference type="SAM" id="Phobius"/>
    </source>
</evidence>
<dbReference type="EMBL" id="FNQK01000018">
    <property type="protein sequence ID" value="SEA56066.1"/>
    <property type="molecule type" value="Genomic_DNA"/>
</dbReference>
<dbReference type="Proteomes" id="UP000198846">
    <property type="component" value="Unassembled WGS sequence"/>
</dbReference>
<accession>A0A1H4C6U2</accession>
<reference evidence="2 3" key="1">
    <citation type="submission" date="2016-10" db="EMBL/GenBank/DDBJ databases">
        <authorList>
            <person name="de Groot N.N."/>
        </authorList>
    </citation>
    <scope>NUCLEOTIDE SEQUENCE [LARGE SCALE GENOMIC DNA]</scope>
    <source>
        <strain evidence="2 3">DSM 23842</strain>
    </source>
</reference>
<name>A0A1H4C6U2_BIZPA</name>
<keyword evidence="1" id="KW-1133">Transmembrane helix</keyword>